<dbReference type="RefSeq" id="WP_255228277.1">
    <property type="nucleotide sequence ID" value="NZ_JAJEKE010000014.1"/>
</dbReference>
<comment type="caution">
    <text evidence="2">The sequence shown here is derived from an EMBL/GenBank/DDBJ whole genome shotgun (WGS) entry which is preliminary data.</text>
</comment>
<proteinExistence type="predicted"/>
<dbReference type="InterPro" id="IPR024760">
    <property type="entry name" value="HTH_dom_conjug_TS-like"/>
</dbReference>
<evidence type="ECO:0000313" key="2">
    <source>
        <dbReference type="EMBL" id="MCQ1530756.1"/>
    </source>
</evidence>
<feature type="domain" description="Helix-turn-helix conjugative transposon-like" evidence="1">
    <location>
        <begin position="13"/>
        <end position="63"/>
    </location>
</feature>
<evidence type="ECO:0000313" key="3">
    <source>
        <dbReference type="Proteomes" id="UP001651880"/>
    </source>
</evidence>
<accession>A0ABT1NHT8</accession>
<evidence type="ECO:0000259" key="1">
    <source>
        <dbReference type="Pfam" id="PF12645"/>
    </source>
</evidence>
<reference evidence="2 3" key="1">
    <citation type="submission" date="2021-10" db="EMBL/GenBank/DDBJ databases">
        <title>Lutispora strain m25 sp. nov., a thermophilic, non-spore-forming bacterium isolated from a lab-scale methanogenic bioreactor digesting anaerobic sludge.</title>
        <authorList>
            <person name="El Houari A."/>
            <person name="Mcdonald J."/>
        </authorList>
    </citation>
    <scope>NUCLEOTIDE SEQUENCE [LARGE SCALE GENOMIC DNA]</scope>
    <source>
        <strain evidence="3">m25</strain>
    </source>
</reference>
<name>A0ABT1NHT8_9FIRM</name>
<dbReference type="Proteomes" id="UP001651880">
    <property type="component" value="Unassembled WGS sequence"/>
</dbReference>
<sequence length="74" mass="8994">MVINKKLKEIHTKSLKGDKEALKEITDIFRWQLYKNSYINGHFDEDCFQELNIKLLEGIKRFKFDKEYDIFKHA</sequence>
<dbReference type="EMBL" id="JAJEKE010000014">
    <property type="protein sequence ID" value="MCQ1530756.1"/>
    <property type="molecule type" value="Genomic_DNA"/>
</dbReference>
<gene>
    <name evidence="2" type="ORF">LJD61_14530</name>
</gene>
<keyword evidence="3" id="KW-1185">Reference proteome</keyword>
<dbReference type="Pfam" id="PF12645">
    <property type="entry name" value="HTH_16"/>
    <property type="match status" value="1"/>
</dbReference>
<dbReference type="InterPro" id="IPR013325">
    <property type="entry name" value="RNA_pol_sigma_r2"/>
</dbReference>
<dbReference type="SUPFAM" id="SSF88946">
    <property type="entry name" value="Sigma2 domain of RNA polymerase sigma factors"/>
    <property type="match status" value="1"/>
</dbReference>
<protein>
    <submittedName>
        <fullName evidence="2">Helix-turn-helix domain-containing protein</fullName>
    </submittedName>
</protein>
<organism evidence="2 3">
    <name type="scientific">Lutispora saccharofermentans</name>
    <dbReference type="NCBI Taxonomy" id="3024236"/>
    <lineage>
        <taxon>Bacteria</taxon>
        <taxon>Bacillati</taxon>
        <taxon>Bacillota</taxon>
        <taxon>Clostridia</taxon>
        <taxon>Lutisporales</taxon>
        <taxon>Lutisporaceae</taxon>
        <taxon>Lutispora</taxon>
    </lineage>
</organism>